<organism evidence="7 8">
    <name type="scientific">Furfurilactobacillus milii</name>
    <dbReference type="NCBI Taxonomy" id="2888272"/>
    <lineage>
        <taxon>Bacteria</taxon>
        <taxon>Bacillati</taxon>
        <taxon>Bacillota</taxon>
        <taxon>Bacilli</taxon>
        <taxon>Lactobacillales</taxon>
        <taxon>Lactobacillaceae</taxon>
        <taxon>Furfurilactobacillus</taxon>
    </lineage>
</organism>
<keyword evidence="3" id="KW-0081">Bacteriolytic enzyme</keyword>
<dbReference type="InterPro" id="IPR002901">
    <property type="entry name" value="MGlyc_endo_b_GlcNAc-like_dom"/>
</dbReference>
<feature type="domain" description="LysM" evidence="6">
    <location>
        <begin position="217"/>
        <end position="261"/>
    </location>
</feature>
<dbReference type="GO" id="GO:0004040">
    <property type="term" value="F:amidase activity"/>
    <property type="evidence" value="ECO:0007669"/>
    <property type="project" value="InterPro"/>
</dbReference>
<dbReference type="PANTHER" id="PTHR33308">
    <property type="entry name" value="PEPTIDOGLYCAN HYDROLASE FLGJ"/>
    <property type="match status" value="1"/>
</dbReference>
<dbReference type="SMART" id="SM00257">
    <property type="entry name" value="LysM"/>
    <property type="match status" value="2"/>
</dbReference>
<keyword evidence="4" id="KW-0378">Hydrolase</keyword>
<evidence type="ECO:0000256" key="2">
    <source>
        <dbReference type="ARBA" id="ARBA00022529"/>
    </source>
</evidence>
<dbReference type="CDD" id="cd00118">
    <property type="entry name" value="LysM"/>
    <property type="match status" value="2"/>
</dbReference>
<gene>
    <name evidence="7" type="ORF">GB993_12620</name>
</gene>
<evidence type="ECO:0000256" key="4">
    <source>
        <dbReference type="ARBA" id="ARBA00022801"/>
    </source>
</evidence>
<dbReference type="SUPFAM" id="SSF54106">
    <property type="entry name" value="LysM domain"/>
    <property type="match status" value="2"/>
</dbReference>
<comment type="caution">
    <text evidence="7">The sequence shown here is derived from an EMBL/GenBank/DDBJ whole genome shotgun (WGS) entry which is preliminary data.</text>
</comment>
<dbReference type="AlphaFoldDB" id="A0A6N9I7Q3"/>
<dbReference type="PANTHER" id="PTHR33308:SF9">
    <property type="entry name" value="PEPTIDOGLYCAN HYDROLASE FLGJ"/>
    <property type="match status" value="1"/>
</dbReference>
<dbReference type="InterPro" id="IPR018392">
    <property type="entry name" value="LysM"/>
</dbReference>
<dbReference type="Proteomes" id="UP000449209">
    <property type="component" value="Unassembled WGS sequence"/>
</dbReference>
<dbReference type="Gene3D" id="1.10.530.10">
    <property type="match status" value="1"/>
</dbReference>
<proteinExistence type="inferred from homology"/>
<comment type="similarity">
    <text evidence="1">Belongs to the glycosyl hydrolase 73 family.</text>
</comment>
<evidence type="ECO:0000313" key="8">
    <source>
        <dbReference type="Proteomes" id="UP000449209"/>
    </source>
</evidence>
<dbReference type="Gene3D" id="4.10.80.30">
    <property type="entry name" value="DNA polymerase, domain 6"/>
    <property type="match status" value="1"/>
</dbReference>
<evidence type="ECO:0000256" key="3">
    <source>
        <dbReference type="ARBA" id="ARBA00022638"/>
    </source>
</evidence>
<dbReference type="InterPro" id="IPR051056">
    <property type="entry name" value="Glycosyl_Hydrolase_73"/>
</dbReference>
<reference evidence="7 8" key="1">
    <citation type="journal article" date="2019" name="Appl. Environ. Microbiol.">
        <title>Genetic determinants of hydroxycinnamic acid metabolism in heterofermentative lactobacilli.</title>
        <authorList>
            <person name="Gaur G."/>
            <person name="Oh J.H."/>
            <person name="Filannino P."/>
            <person name="Gobbetti M."/>
            <person name="van Pijkeren J.P."/>
            <person name="Ganzle M.G."/>
        </authorList>
    </citation>
    <scope>NUCLEOTIDE SEQUENCE [LARGE SCALE GENOMIC DNA]</scope>
    <source>
        <strain evidence="7 8">C5</strain>
    </source>
</reference>
<evidence type="ECO:0000256" key="1">
    <source>
        <dbReference type="ARBA" id="ARBA00010266"/>
    </source>
</evidence>
<keyword evidence="2" id="KW-0929">Antimicrobial</keyword>
<dbReference type="PROSITE" id="PS51782">
    <property type="entry name" value="LYSM"/>
    <property type="match status" value="2"/>
</dbReference>
<protein>
    <recommendedName>
        <fullName evidence="5">Peptidoglycan hydrolase</fullName>
    </recommendedName>
</protein>
<dbReference type="InterPro" id="IPR036779">
    <property type="entry name" value="LysM_dom_sf"/>
</dbReference>
<dbReference type="GO" id="GO:0042742">
    <property type="term" value="P:defense response to bacterium"/>
    <property type="evidence" value="ECO:0007669"/>
    <property type="project" value="UniProtKB-KW"/>
</dbReference>
<dbReference type="Pfam" id="PF01832">
    <property type="entry name" value="Glucosaminidase"/>
    <property type="match status" value="1"/>
</dbReference>
<dbReference type="Pfam" id="PF01476">
    <property type="entry name" value="LysM"/>
    <property type="match status" value="2"/>
</dbReference>
<dbReference type="GO" id="GO:0031640">
    <property type="term" value="P:killing of cells of another organism"/>
    <property type="evidence" value="ECO:0007669"/>
    <property type="project" value="UniProtKB-KW"/>
</dbReference>
<name>A0A6N9I7Q3_9LACO</name>
<evidence type="ECO:0000259" key="6">
    <source>
        <dbReference type="PROSITE" id="PS51782"/>
    </source>
</evidence>
<dbReference type="EMBL" id="WEZQ01000027">
    <property type="protein sequence ID" value="MYV18323.1"/>
    <property type="molecule type" value="Genomic_DNA"/>
</dbReference>
<accession>A0A6N9I7Q3</accession>
<dbReference type="SMART" id="SM00047">
    <property type="entry name" value="LYZ2"/>
    <property type="match status" value="1"/>
</dbReference>
<evidence type="ECO:0000313" key="7">
    <source>
        <dbReference type="EMBL" id="MYV18323.1"/>
    </source>
</evidence>
<dbReference type="Gene3D" id="3.10.350.10">
    <property type="entry name" value="LysM domain"/>
    <property type="match status" value="2"/>
</dbReference>
<sequence length="313" mass="34743">MGRSQKTEEFRMKRLAIAVSVIVLILGLCEPGKAMNKTDFLMQVESGAQQNWAHYGILPSVTGAQAILESGWGTSQLATNAHNLFGIKGANIDGATVRMPTREVVNGYSLSVWANFRAYPSFIESIADHGQFLSVNSRYHNVLGERDAWLAAQKLQSDGYATDPAYADELMQIIRANNLTRWDQGKSDIGQHPTVAAANSAEMSDSANQPQQQDTLRRYVIQPGDSWWRISMASGISMGQISQVSQTPIRWWIYPGQWLWLPQMKDYTVQPGDTLHRIEKALQLPIDSLAKVNHRAPQSHLTVGTKLELPAAV</sequence>
<evidence type="ECO:0000256" key="5">
    <source>
        <dbReference type="ARBA" id="ARBA00032108"/>
    </source>
</evidence>
<feature type="domain" description="LysM" evidence="6">
    <location>
        <begin position="265"/>
        <end position="309"/>
    </location>
</feature>